<organism evidence="1 2">
    <name type="scientific">Coprococcus hominis</name>
    <name type="common">ex Liu et al. 2022</name>
    <dbReference type="NCBI Taxonomy" id="2763039"/>
    <lineage>
        <taxon>Bacteria</taxon>
        <taxon>Bacillati</taxon>
        <taxon>Bacillota</taxon>
        <taxon>Clostridia</taxon>
        <taxon>Lachnospirales</taxon>
        <taxon>Lachnospiraceae</taxon>
        <taxon>Coprococcus</taxon>
    </lineage>
</organism>
<dbReference type="EMBL" id="JACOOX010000003">
    <property type="protein sequence ID" value="MBC5662407.1"/>
    <property type="molecule type" value="Genomic_DNA"/>
</dbReference>
<accession>A0A8I0ANY9</accession>
<name>A0A8I0ANY9_9FIRM</name>
<proteinExistence type="predicted"/>
<reference evidence="1 2" key="1">
    <citation type="submission" date="2020-08" db="EMBL/GenBank/DDBJ databases">
        <title>Genome public.</title>
        <authorList>
            <person name="Liu C."/>
            <person name="Sun Q."/>
        </authorList>
    </citation>
    <scope>NUCLEOTIDE SEQUENCE [LARGE SCALE GENOMIC DNA]</scope>
    <source>
        <strain evidence="1 2">NSJ-10</strain>
    </source>
</reference>
<dbReference type="AlphaFoldDB" id="A0A8I0ANY9"/>
<sequence length="171" mass="19513">MLIDLSEILSTEGQVKDYDVISELKEFSFNGNVYVVDNVKDFHLTARNEGKRKASLKGDCVVTLKMLCDRCLDEITEDFEVDIDEMIDMAIFETDKVDEIEELDYLEDHIINMDMLLQKELMTLVPMQILCKDDCKGLCKVCGANLNHETCDCDDFVPDPRLSVFANILKG</sequence>
<gene>
    <name evidence="1" type="ORF">H8S09_05790</name>
</gene>
<evidence type="ECO:0000313" key="1">
    <source>
        <dbReference type="EMBL" id="MBC5662407.1"/>
    </source>
</evidence>
<dbReference type="Proteomes" id="UP000615234">
    <property type="component" value="Unassembled WGS sequence"/>
</dbReference>
<dbReference type="InterPro" id="IPR003772">
    <property type="entry name" value="YceD"/>
</dbReference>
<keyword evidence="2" id="KW-1185">Reference proteome</keyword>
<comment type="caution">
    <text evidence="1">The sequence shown here is derived from an EMBL/GenBank/DDBJ whole genome shotgun (WGS) entry which is preliminary data.</text>
</comment>
<dbReference type="RefSeq" id="WP_186847525.1">
    <property type="nucleotide sequence ID" value="NZ_JACOOX010000003.1"/>
</dbReference>
<protein>
    <submittedName>
        <fullName evidence="1">DUF177 domain-containing protein</fullName>
    </submittedName>
</protein>
<dbReference type="Pfam" id="PF02620">
    <property type="entry name" value="YceD"/>
    <property type="match status" value="1"/>
</dbReference>
<evidence type="ECO:0000313" key="2">
    <source>
        <dbReference type="Proteomes" id="UP000615234"/>
    </source>
</evidence>